<feature type="domain" description="Cation/H+ exchanger transmembrane" evidence="6">
    <location>
        <begin position="20"/>
        <end position="421"/>
    </location>
</feature>
<evidence type="ECO:0000256" key="5">
    <source>
        <dbReference type="SAM" id="Phobius"/>
    </source>
</evidence>
<protein>
    <recommendedName>
        <fullName evidence="6">Cation/H+ exchanger transmembrane domain-containing protein</fullName>
    </recommendedName>
</protein>
<feature type="transmembrane region" description="Helical" evidence="5">
    <location>
        <begin position="236"/>
        <end position="254"/>
    </location>
</feature>
<dbReference type="GO" id="GO:0042391">
    <property type="term" value="P:regulation of membrane potential"/>
    <property type="evidence" value="ECO:0007669"/>
    <property type="project" value="InterPro"/>
</dbReference>
<evidence type="ECO:0000256" key="3">
    <source>
        <dbReference type="ARBA" id="ARBA00022989"/>
    </source>
</evidence>
<dbReference type="InterPro" id="IPR006153">
    <property type="entry name" value="Cation/H_exchanger_TM"/>
</dbReference>
<dbReference type="PANTHER" id="PTHR31382">
    <property type="entry name" value="NA(+)/H(+) ANTIPORTER"/>
    <property type="match status" value="1"/>
</dbReference>
<feature type="transmembrane region" description="Helical" evidence="5">
    <location>
        <begin position="92"/>
        <end position="115"/>
    </location>
</feature>
<accession>A0A162JJ04</accession>
<feature type="transmembrane region" description="Helical" evidence="5">
    <location>
        <begin position="60"/>
        <end position="80"/>
    </location>
</feature>
<dbReference type="AlphaFoldDB" id="A0A162JJ04"/>
<feature type="transmembrane region" description="Helical" evidence="5">
    <location>
        <begin position="30"/>
        <end position="48"/>
    </location>
</feature>
<dbReference type="InterPro" id="IPR004712">
    <property type="entry name" value="Na+/H+_antiporter_fungi"/>
</dbReference>
<dbReference type="PANTHER" id="PTHR31382:SF1">
    <property type="entry name" value="SODIUM ION_PROTON EXCHANGER (EUROFUNG)"/>
    <property type="match status" value="1"/>
</dbReference>
<keyword evidence="2 5" id="KW-0812">Transmembrane</keyword>
<dbReference type="GO" id="GO:0036376">
    <property type="term" value="P:sodium ion export across plasma membrane"/>
    <property type="evidence" value="ECO:0007669"/>
    <property type="project" value="InterPro"/>
</dbReference>
<keyword evidence="4 5" id="KW-0472">Membrane</keyword>
<dbReference type="EMBL" id="LPZR01000229">
    <property type="protein sequence ID" value="KYO49292.1"/>
    <property type="molecule type" value="Genomic_DNA"/>
</dbReference>
<keyword evidence="3 5" id="KW-1133">Transmembrane helix</keyword>
<dbReference type="GeneID" id="97244076"/>
<comment type="subcellular location">
    <subcellularLocation>
        <location evidence="1">Membrane</location>
        <topology evidence="1">Multi-pass membrane protein</topology>
    </subcellularLocation>
</comment>
<dbReference type="Proteomes" id="UP000075787">
    <property type="component" value="Unassembled WGS sequence"/>
</dbReference>
<reference evidence="7 8" key="1">
    <citation type="submission" date="2015-12" db="EMBL/GenBank/DDBJ databases">
        <title>Genome sequence of Tistrella mobilis MCCC 1A02139.</title>
        <authorList>
            <person name="Lu L."/>
            <person name="Lai Q."/>
            <person name="Shao Z."/>
            <person name="Qian P."/>
        </authorList>
    </citation>
    <scope>NUCLEOTIDE SEQUENCE [LARGE SCALE GENOMIC DNA]</scope>
    <source>
        <strain evidence="7 8">MCCC 1A02139</strain>
    </source>
</reference>
<evidence type="ECO:0000256" key="1">
    <source>
        <dbReference type="ARBA" id="ARBA00004141"/>
    </source>
</evidence>
<evidence type="ECO:0000313" key="8">
    <source>
        <dbReference type="Proteomes" id="UP000075787"/>
    </source>
</evidence>
<feature type="transmembrane region" description="Helical" evidence="5">
    <location>
        <begin position="195"/>
        <end position="215"/>
    </location>
</feature>
<feature type="transmembrane region" description="Helical" evidence="5">
    <location>
        <begin position="401"/>
        <end position="425"/>
    </location>
</feature>
<dbReference type="GO" id="GO:0005886">
    <property type="term" value="C:plasma membrane"/>
    <property type="evidence" value="ECO:0007669"/>
    <property type="project" value="InterPro"/>
</dbReference>
<dbReference type="RefSeq" id="WP_062770474.1">
    <property type="nucleotide sequence ID" value="NZ_CP121045.1"/>
</dbReference>
<dbReference type="OrthoDB" id="9810860at2"/>
<gene>
    <name evidence="7" type="ORF">AUP44_17975</name>
</gene>
<comment type="caution">
    <text evidence="7">The sequence shown here is derived from an EMBL/GenBank/DDBJ whole genome shotgun (WGS) entry which is preliminary data.</text>
</comment>
<evidence type="ECO:0000313" key="7">
    <source>
        <dbReference type="EMBL" id="KYO49292.1"/>
    </source>
</evidence>
<sequence length="433" mass="45997">MHSPAFFAFVLLAGATIWLLGLTGKRMKRVIAPPLLALAAGALHRLIFGQVMPRDELLGLMETLCWFAVGFGVASIALRLRGRDIRSLLGTGGVLVLVAMAGMWVVTTMIVVWIFGLPLLVAAVIGAILTPTDPVIASSIVTGPFAERHIPARIRQMLSFESGGNDGLAFLFMFLPILLLHDATDGWGGPGWGDWLLRVGLWQVVAAGVIGLGLGHGAGRALKAARAAGQIGRRSLMLASLTFMVGLLGLMKLIDTDSIWAAFLAGLALATALGDEVREAADQYEEGGNNLAMVPALMLFAMAVPWGAWGGIWGAGLPALGLVLAFRRLPVIWLLYLLLKPGAGRPAPSAADQARDGVDPRPFRAPRDAWFYGWFGPIGLSAMFYAGAAHRELADPRLWPITSFLIAGSILAHGLTAAPFTRLYAGAARDDRS</sequence>
<dbReference type="Pfam" id="PF00999">
    <property type="entry name" value="Na_H_Exchanger"/>
    <property type="match status" value="1"/>
</dbReference>
<feature type="transmembrane region" description="Helical" evidence="5">
    <location>
        <begin position="315"/>
        <end position="339"/>
    </location>
</feature>
<feature type="transmembrane region" description="Helical" evidence="5">
    <location>
        <begin position="369"/>
        <end position="389"/>
    </location>
</feature>
<evidence type="ECO:0000256" key="2">
    <source>
        <dbReference type="ARBA" id="ARBA00022692"/>
    </source>
</evidence>
<dbReference type="GO" id="GO:0015385">
    <property type="term" value="F:sodium:proton antiporter activity"/>
    <property type="evidence" value="ECO:0007669"/>
    <property type="project" value="InterPro"/>
</dbReference>
<feature type="transmembrane region" description="Helical" evidence="5">
    <location>
        <begin position="6"/>
        <end position="23"/>
    </location>
</feature>
<evidence type="ECO:0000259" key="6">
    <source>
        <dbReference type="Pfam" id="PF00999"/>
    </source>
</evidence>
<name>A0A162JJ04_9PROT</name>
<evidence type="ECO:0000256" key="4">
    <source>
        <dbReference type="ARBA" id="ARBA00023136"/>
    </source>
</evidence>
<dbReference type="GO" id="GO:0120029">
    <property type="term" value="P:proton export across plasma membrane"/>
    <property type="evidence" value="ECO:0007669"/>
    <property type="project" value="InterPro"/>
</dbReference>
<feature type="transmembrane region" description="Helical" evidence="5">
    <location>
        <begin position="121"/>
        <end position="146"/>
    </location>
</feature>
<proteinExistence type="predicted"/>
<organism evidence="7 8">
    <name type="scientific">Tistrella mobilis</name>
    <dbReference type="NCBI Taxonomy" id="171437"/>
    <lineage>
        <taxon>Bacteria</taxon>
        <taxon>Pseudomonadati</taxon>
        <taxon>Pseudomonadota</taxon>
        <taxon>Alphaproteobacteria</taxon>
        <taxon>Geminicoccales</taxon>
        <taxon>Geminicoccaceae</taxon>
        <taxon>Tistrella</taxon>
    </lineage>
</organism>
<feature type="transmembrane region" description="Helical" evidence="5">
    <location>
        <begin position="167"/>
        <end position="183"/>
    </location>
</feature>